<dbReference type="Proteomes" id="UP001320706">
    <property type="component" value="Unassembled WGS sequence"/>
</dbReference>
<reference evidence="1" key="1">
    <citation type="submission" date="2024-02" db="EMBL/GenBank/DDBJ databases">
        <title>Metagenome Assembled Genome of Zalaria obscura JY119.</title>
        <authorList>
            <person name="Vighnesh L."/>
            <person name="Jagadeeshwari U."/>
            <person name="Venkata Ramana C."/>
            <person name="Sasikala C."/>
        </authorList>
    </citation>
    <scope>NUCLEOTIDE SEQUENCE</scope>
    <source>
        <strain evidence="1">JY119</strain>
    </source>
</reference>
<organism evidence="1 2">
    <name type="scientific">Zalaria obscura</name>
    <dbReference type="NCBI Taxonomy" id="2024903"/>
    <lineage>
        <taxon>Eukaryota</taxon>
        <taxon>Fungi</taxon>
        <taxon>Dikarya</taxon>
        <taxon>Ascomycota</taxon>
        <taxon>Pezizomycotina</taxon>
        <taxon>Dothideomycetes</taxon>
        <taxon>Dothideomycetidae</taxon>
        <taxon>Dothideales</taxon>
        <taxon>Zalariaceae</taxon>
        <taxon>Zalaria</taxon>
    </lineage>
</organism>
<dbReference type="EMBL" id="JAMKPW020000006">
    <property type="protein sequence ID" value="KAK8217371.1"/>
    <property type="molecule type" value="Genomic_DNA"/>
</dbReference>
<gene>
    <name evidence="1" type="ORF">M8818_001624</name>
</gene>
<evidence type="ECO:0000313" key="2">
    <source>
        <dbReference type="Proteomes" id="UP001320706"/>
    </source>
</evidence>
<comment type="caution">
    <text evidence="1">The sequence shown here is derived from an EMBL/GenBank/DDBJ whole genome shotgun (WGS) entry which is preliminary data.</text>
</comment>
<name>A0ACC3SK97_9PEZI</name>
<evidence type="ECO:0000313" key="1">
    <source>
        <dbReference type="EMBL" id="KAK8217371.1"/>
    </source>
</evidence>
<keyword evidence="2" id="KW-1185">Reference proteome</keyword>
<sequence>MRVWMDVTDMVDYNAEILNPNALQQSFFQLAREDPTSGFPFDASEYAGHVYPPPSGLHAPQDFNFTTDTLSTRLRLGSHLAMHIRHALEQDKGYTSTVGISTNKVLSKLVGNMNKPKGQTTLIPPYETHDPLGDSTVTRFLDGHDIGKIPGIGSKLSQKLRAHVLQRPAIVAEGLVYGATKEAVTVRDVRTSPGTDPDSLERLFAGPGSVRGIGRKIWELVHGIDDAEVGLARPVPSQISIEDSYLRLDSVAEVVRELARLSSRLIERMRIDLLADEDSSSSDDPAQNEQYQGLKKKWLAHPRTLRLTTRPRAPLNADGTRVRSFKRISASCPLPSFVFSQPDSVDALAERLVTEALVPMFRRLHPGKTWDLSLVNVGVTNMAETAGEGRSKVGRDIGGMFARQESVLSAFRVVDMEDGCAMAEADLEEDRDDDDGGGGLEDLGSSHMGGSDSDGDSTPLGPFAEAEADDGEWEGDQDRDLDLPAEAAGQACSSCGVTLPSFAMSAHRRYHEMGD</sequence>
<accession>A0ACC3SK97</accession>
<protein>
    <submittedName>
        <fullName evidence="1">Uncharacterized protein</fullName>
    </submittedName>
</protein>
<proteinExistence type="predicted"/>